<proteinExistence type="predicted"/>
<dbReference type="EMBL" id="HACA01026082">
    <property type="protein sequence ID" value="CDW43443.1"/>
    <property type="molecule type" value="Transcribed_RNA"/>
</dbReference>
<evidence type="ECO:0000313" key="1">
    <source>
        <dbReference type="EMBL" id="CDW43443.1"/>
    </source>
</evidence>
<dbReference type="AlphaFoldDB" id="A0A0K2UYV9"/>
<organism evidence="1">
    <name type="scientific">Lepeophtheirus salmonis</name>
    <name type="common">Salmon louse</name>
    <name type="synonym">Caligus salmonis</name>
    <dbReference type="NCBI Taxonomy" id="72036"/>
    <lineage>
        <taxon>Eukaryota</taxon>
        <taxon>Metazoa</taxon>
        <taxon>Ecdysozoa</taxon>
        <taxon>Arthropoda</taxon>
        <taxon>Crustacea</taxon>
        <taxon>Multicrustacea</taxon>
        <taxon>Hexanauplia</taxon>
        <taxon>Copepoda</taxon>
        <taxon>Siphonostomatoida</taxon>
        <taxon>Caligidae</taxon>
        <taxon>Lepeophtheirus</taxon>
    </lineage>
</organism>
<accession>A0A0K2UYV9</accession>
<reference evidence="1" key="1">
    <citation type="submission" date="2014-05" db="EMBL/GenBank/DDBJ databases">
        <authorList>
            <person name="Chronopoulou M."/>
        </authorList>
    </citation>
    <scope>NUCLEOTIDE SEQUENCE</scope>
    <source>
        <tissue evidence="1">Whole organism</tissue>
    </source>
</reference>
<protein>
    <submittedName>
        <fullName evidence="1">Uncharacterized protein</fullName>
    </submittedName>
</protein>
<sequence>MFFSRDLVSMYLTRWILSSLMKVSFIVQMLLPTKVCDSDF</sequence>
<name>A0A0K2UYV9_LEPSM</name>